<comment type="subcellular location">
    <subcellularLocation>
        <location evidence="1">Membrane</location>
    </subcellularLocation>
</comment>
<comment type="caution">
    <text evidence="7">The sequence shown here is derived from an EMBL/GenBank/DDBJ whole genome shotgun (WGS) entry which is preliminary data.</text>
</comment>
<proteinExistence type="predicted"/>
<sequence length="602" mass="65564">MATAPKTDLTNDGNKRRATKPLFGRWALGSLIALCLLIVIGVILLWQTNGTAAGIASLPKNGKRAASAQKTLVDESPWDTAKTLTALAITQEELTYAREAERLADHDVDQAFAAALRAATLQQKQLTGAALEEQQRVKDLQTAVASDQQSVQQLTPKGGNDLDVAKAQLGLDQDELSDAQEDLARASGDQRGEIQQELTAREADMKRFDASQATGEAAVVSVHRYRTLAGLIGAWQKQNQRYSLLVQARDAASQAVAKFGAEHDALEKDAKTGGGAQGDISAARVAGLNWLSLERQLISIYDDRVDTEQRLASIYDKWATQVEVQHKTVLRLILIQTMWIFVIVIAAILLDAVIRRITEHELLDPRRLRTLSGIFRLAIQLLAFVAILLVIFGAPSQISTVIGLTTAGLTVALQDFILGFVGWFILMGKGGNAVGDVVEIDGVAGEVVEIGLFRTTLLETGNWTAKGHPTGRRVAFNNKYAISGKFFNFTTAGQWMWDELTVTIPLNEGTHDAIERVQTAVAAATRDDAEQADREWKQAANSRGLTQFSAQPAVNLRPSGGGVDVVVRYVTKATERFDERNRINQGVLDALRAEKEPVTNEQ</sequence>
<keyword evidence="2 5" id="KW-0812">Transmembrane</keyword>
<dbReference type="SUPFAM" id="SSF50182">
    <property type="entry name" value="Sm-like ribonucleoproteins"/>
    <property type="match status" value="1"/>
</dbReference>
<feature type="transmembrane region" description="Helical" evidence="5">
    <location>
        <begin position="333"/>
        <end position="354"/>
    </location>
</feature>
<accession>A0ABW1EHR0</accession>
<gene>
    <name evidence="7" type="ORF">ACFPT7_16155</name>
</gene>
<dbReference type="PANTHER" id="PTHR30566:SF5">
    <property type="entry name" value="MECHANOSENSITIVE ION CHANNEL PROTEIN 1, MITOCHONDRIAL-RELATED"/>
    <property type="match status" value="1"/>
</dbReference>
<dbReference type="Proteomes" id="UP001596091">
    <property type="component" value="Unassembled WGS sequence"/>
</dbReference>
<feature type="domain" description="Mechanosensitive ion channel MscS" evidence="6">
    <location>
        <begin position="416"/>
        <end position="457"/>
    </location>
</feature>
<dbReference type="PANTHER" id="PTHR30566">
    <property type="entry name" value="YNAI-RELATED MECHANOSENSITIVE ION CHANNEL"/>
    <property type="match status" value="1"/>
</dbReference>
<organism evidence="7 8">
    <name type="scientific">Acidicapsa dinghuensis</name>
    <dbReference type="NCBI Taxonomy" id="2218256"/>
    <lineage>
        <taxon>Bacteria</taxon>
        <taxon>Pseudomonadati</taxon>
        <taxon>Acidobacteriota</taxon>
        <taxon>Terriglobia</taxon>
        <taxon>Terriglobales</taxon>
        <taxon>Acidobacteriaceae</taxon>
        <taxon>Acidicapsa</taxon>
    </lineage>
</organism>
<dbReference type="Gene3D" id="2.30.30.60">
    <property type="match status" value="1"/>
</dbReference>
<dbReference type="InterPro" id="IPR006685">
    <property type="entry name" value="MscS_channel_2nd"/>
</dbReference>
<protein>
    <submittedName>
        <fullName evidence="7">Mechanosensitive ion channel domain-containing protein</fullName>
    </submittedName>
</protein>
<evidence type="ECO:0000256" key="2">
    <source>
        <dbReference type="ARBA" id="ARBA00022692"/>
    </source>
</evidence>
<evidence type="ECO:0000259" key="6">
    <source>
        <dbReference type="Pfam" id="PF00924"/>
    </source>
</evidence>
<dbReference type="Pfam" id="PF00924">
    <property type="entry name" value="MS_channel_2nd"/>
    <property type="match status" value="1"/>
</dbReference>
<evidence type="ECO:0000256" key="3">
    <source>
        <dbReference type="ARBA" id="ARBA00022989"/>
    </source>
</evidence>
<evidence type="ECO:0000256" key="5">
    <source>
        <dbReference type="SAM" id="Phobius"/>
    </source>
</evidence>
<evidence type="ECO:0000256" key="1">
    <source>
        <dbReference type="ARBA" id="ARBA00004370"/>
    </source>
</evidence>
<keyword evidence="3 5" id="KW-1133">Transmembrane helix</keyword>
<name>A0ABW1EHR0_9BACT</name>
<evidence type="ECO:0000313" key="7">
    <source>
        <dbReference type="EMBL" id="MFC5863842.1"/>
    </source>
</evidence>
<feature type="transmembrane region" description="Helical" evidence="5">
    <location>
        <begin position="26"/>
        <end position="46"/>
    </location>
</feature>
<dbReference type="EMBL" id="JBHSPH010000007">
    <property type="protein sequence ID" value="MFC5863842.1"/>
    <property type="molecule type" value="Genomic_DNA"/>
</dbReference>
<dbReference type="RefSeq" id="WP_263342191.1">
    <property type="nucleotide sequence ID" value="NZ_JAGSYH010000010.1"/>
</dbReference>
<evidence type="ECO:0000256" key="4">
    <source>
        <dbReference type="ARBA" id="ARBA00023136"/>
    </source>
</evidence>
<dbReference type="InterPro" id="IPR010920">
    <property type="entry name" value="LSM_dom_sf"/>
</dbReference>
<keyword evidence="4 5" id="KW-0472">Membrane</keyword>
<dbReference type="InterPro" id="IPR023408">
    <property type="entry name" value="MscS_beta-dom_sf"/>
</dbReference>
<reference evidence="8" key="1">
    <citation type="journal article" date="2019" name="Int. J. Syst. Evol. Microbiol.">
        <title>The Global Catalogue of Microorganisms (GCM) 10K type strain sequencing project: providing services to taxonomists for standard genome sequencing and annotation.</title>
        <authorList>
            <consortium name="The Broad Institute Genomics Platform"/>
            <consortium name="The Broad Institute Genome Sequencing Center for Infectious Disease"/>
            <person name="Wu L."/>
            <person name="Ma J."/>
        </authorList>
    </citation>
    <scope>NUCLEOTIDE SEQUENCE [LARGE SCALE GENOMIC DNA]</scope>
    <source>
        <strain evidence="8">JCM 4087</strain>
    </source>
</reference>
<keyword evidence="8" id="KW-1185">Reference proteome</keyword>
<feature type="transmembrane region" description="Helical" evidence="5">
    <location>
        <begin position="374"/>
        <end position="395"/>
    </location>
</feature>
<feature type="transmembrane region" description="Helical" evidence="5">
    <location>
        <begin position="401"/>
        <end position="426"/>
    </location>
</feature>
<evidence type="ECO:0000313" key="8">
    <source>
        <dbReference type="Proteomes" id="UP001596091"/>
    </source>
</evidence>